<dbReference type="PROSITE" id="PS50059">
    <property type="entry name" value="FKBP_PPIASE"/>
    <property type="match status" value="1"/>
</dbReference>
<dbReference type="Pfam" id="PF00254">
    <property type="entry name" value="FKBP_C"/>
    <property type="match status" value="1"/>
</dbReference>
<dbReference type="GO" id="GO:0003755">
    <property type="term" value="F:peptidyl-prolyl cis-trans isomerase activity"/>
    <property type="evidence" value="ECO:0007669"/>
    <property type="project" value="UniProtKB-KW"/>
</dbReference>
<comment type="catalytic activity">
    <reaction evidence="1 5">
        <text>[protein]-peptidylproline (omega=180) = [protein]-peptidylproline (omega=0)</text>
        <dbReference type="Rhea" id="RHEA:16237"/>
        <dbReference type="Rhea" id="RHEA-COMP:10747"/>
        <dbReference type="Rhea" id="RHEA-COMP:10748"/>
        <dbReference type="ChEBI" id="CHEBI:83833"/>
        <dbReference type="ChEBI" id="CHEBI:83834"/>
        <dbReference type="EC" id="5.2.1.8"/>
    </reaction>
</comment>
<keyword evidence="4 5" id="KW-0413">Isomerase</keyword>
<evidence type="ECO:0000256" key="3">
    <source>
        <dbReference type="ARBA" id="ARBA00023110"/>
    </source>
</evidence>
<evidence type="ECO:0000259" key="6">
    <source>
        <dbReference type="PROSITE" id="PS50059"/>
    </source>
</evidence>
<dbReference type="PANTHER" id="PTHR10516">
    <property type="entry name" value="PEPTIDYL-PROLYL CIS-TRANS ISOMERASE"/>
    <property type="match status" value="1"/>
</dbReference>
<evidence type="ECO:0000256" key="1">
    <source>
        <dbReference type="ARBA" id="ARBA00000971"/>
    </source>
</evidence>
<organism evidence="7">
    <name type="scientific">Tetraodon nigroviridis</name>
    <name type="common">Spotted green pufferfish</name>
    <name type="synonym">Chelonodon nigroviridis</name>
    <dbReference type="NCBI Taxonomy" id="99883"/>
    <lineage>
        <taxon>Eukaryota</taxon>
        <taxon>Metazoa</taxon>
        <taxon>Chordata</taxon>
        <taxon>Craniata</taxon>
        <taxon>Vertebrata</taxon>
        <taxon>Euteleostomi</taxon>
        <taxon>Actinopterygii</taxon>
        <taxon>Neopterygii</taxon>
        <taxon>Teleostei</taxon>
        <taxon>Neoteleostei</taxon>
        <taxon>Acanthomorphata</taxon>
        <taxon>Eupercaria</taxon>
        <taxon>Tetraodontiformes</taxon>
        <taxon>Tetradontoidea</taxon>
        <taxon>Tetraodontidae</taxon>
        <taxon>Tetraodon</taxon>
    </lineage>
</organism>
<dbReference type="Gene3D" id="3.10.50.40">
    <property type="match status" value="1"/>
</dbReference>
<dbReference type="InterPro" id="IPR050689">
    <property type="entry name" value="FKBP-type_PPIase"/>
</dbReference>
<gene>
    <name evidence="7" type="ORF">GSTENG00027446001</name>
</gene>
<proteinExistence type="predicted"/>
<dbReference type="InterPro" id="IPR001179">
    <property type="entry name" value="PPIase_FKBP_dom"/>
</dbReference>
<evidence type="ECO:0000256" key="5">
    <source>
        <dbReference type="PROSITE-ProRule" id="PRU00277"/>
    </source>
</evidence>
<feature type="domain" description="PPIase FKBP-type" evidence="6">
    <location>
        <begin position="50"/>
        <end position="138"/>
    </location>
</feature>
<dbReference type="EMBL" id="CAAE01014979">
    <property type="protein sequence ID" value="CAG06937.1"/>
    <property type="molecule type" value="Genomic_DNA"/>
</dbReference>
<dbReference type="OrthoDB" id="433738at2759"/>
<reference evidence="7" key="2">
    <citation type="submission" date="2004-02" db="EMBL/GenBank/DDBJ databases">
        <authorList>
            <consortium name="Genoscope"/>
            <consortium name="Whitehead Institute Centre for Genome Research"/>
        </authorList>
    </citation>
    <scope>NUCLEOTIDE SEQUENCE</scope>
</reference>
<dbReference type="EC" id="5.2.1.8" evidence="2 5"/>
<dbReference type="AlphaFoldDB" id="Q4RXE5"/>
<name>Q4RXE5_TETNG</name>
<evidence type="ECO:0000256" key="2">
    <source>
        <dbReference type="ARBA" id="ARBA00013194"/>
    </source>
</evidence>
<sequence length="235" mass="26692">MTTDQDLPMDVQSATALFTAKGIDVTPNKDQGVIKIVKRAGHAGDQPMIGDRVTVHYTGRLLNGKKFDCTQDCREPFSFNVYKGQVLKAWDVGVLSMERGEVSIFLCAPEYAYGVTGNPNKIPPNSAVVFEVGAPGQQFWRRFSFSVTQFLCVLFHFLQFSDYLCIKISHIPRHTWKNHNLPFVECISAQKNTCFFKLSTCSFNFFSICFICQEYVTTSTCFSFVYCLFLHPQQH</sequence>
<dbReference type="InterPro" id="IPR046357">
    <property type="entry name" value="PPIase_dom_sf"/>
</dbReference>
<protein>
    <recommendedName>
        <fullName evidence="2 5">peptidylprolyl isomerase</fullName>
        <ecNumber evidence="2 5">5.2.1.8</ecNumber>
    </recommendedName>
</protein>
<reference evidence="7" key="1">
    <citation type="journal article" date="2004" name="Nature">
        <title>Genome duplication in the teleost fish Tetraodon nigroviridis reveals the early vertebrate proto-karyotype.</title>
        <authorList>
            <person name="Jaillon O."/>
            <person name="Aury J.-M."/>
            <person name="Brunet F."/>
            <person name="Petit J.-L."/>
            <person name="Stange-Thomann N."/>
            <person name="Mauceli E."/>
            <person name="Bouneau L."/>
            <person name="Fischer C."/>
            <person name="Ozouf-Costaz C."/>
            <person name="Bernot A."/>
            <person name="Nicaud S."/>
            <person name="Jaffe D."/>
            <person name="Fisher S."/>
            <person name="Lutfalla G."/>
            <person name="Dossat C."/>
            <person name="Segurens B."/>
            <person name="Dasilva C."/>
            <person name="Salanoubat M."/>
            <person name="Levy M."/>
            <person name="Boudet N."/>
            <person name="Castellano S."/>
            <person name="Anthouard V."/>
            <person name="Jubin C."/>
            <person name="Castelli V."/>
            <person name="Katinka M."/>
            <person name="Vacherie B."/>
            <person name="Biemont C."/>
            <person name="Skalli Z."/>
            <person name="Cattolico L."/>
            <person name="Poulain J."/>
            <person name="De Berardinis V."/>
            <person name="Cruaud C."/>
            <person name="Duprat S."/>
            <person name="Brottier P."/>
            <person name="Coutanceau J.-P."/>
            <person name="Gouzy J."/>
            <person name="Parra G."/>
            <person name="Lardier G."/>
            <person name="Chapple C."/>
            <person name="McKernan K.J."/>
            <person name="McEwan P."/>
            <person name="Bosak S."/>
            <person name="Kellis M."/>
            <person name="Volff J.-N."/>
            <person name="Guigo R."/>
            <person name="Zody M.C."/>
            <person name="Mesirov J."/>
            <person name="Lindblad-Toh K."/>
            <person name="Birren B."/>
            <person name="Nusbaum C."/>
            <person name="Kahn D."/>
            <person name="Robinson-Rechavi M."/>
            <person name="Laudet V."/>
            <person name="Schachter V."/>
            <person name="Quetier F."/>
            <person name="Saurin W."/>
            <person name="Scarpelli C."/>
            <person name="Wincker P."/>
            <person name="Lander E.S."/>
            <person name="Weissenbach J."/>
            <person name="Roest Crollius H."/>
        </authorList>
    </citation>
    <scope>NUCLEOTIDE SEQUENCE [LARGE SCALE GENOMIC DNA]</scope>
</reference>
<accession>Q4RXE5</accession>
<evidence type="ECO:0000313" key="7">
    <source>
        <dbReference type="EMBL" id="CAG06937.1"/>
    </source>
</evidence>
<dbReference type="GO" id="GO:0005737">
    <property type="term" value="C:cytoplasm"/>
    <property type="evidence" value="ECO:0007669"/>
    <property type="project" value="TreeGrafter"/>
</dbReference>
<evidence type="ECO:0000256" key="4">
    <source>
        <dbReference type="ARBA" id="ARBA00023235"/>
    </source>
</evidence>
<dbReference type="KEGG" id="tng:GSTEN00027446G001"/>
<dbReference type="SUPFAM" id="SSF54534">
    <property type="entry name" value="FKBP-like"/>
    <property type="match status" value="1"/>
</dbReference>
<dbReference type="PANTHER" id="PTHR10516:SF26">
    <property type="entry name" value="PEPTIDYL-PROLYL CIS-TRANS ISOMERASE FKBP5"/>
    <property type="match status" value="1"/>
</dbReference>
<keyword evidence="3 5" id="KW-0697">Rotamase</keyword>